<gene>
    <name evidence="1" type="ORF">MIM_c04360</name>
</gene>
<dbReference type="PANTHER" id="PTHR42905">
    <property type="entry name" value="PHOSPHOENOLPYRUVATE CARBOXYLASE"/>
    <property type="match status" value="1"/>
</dbReference>
<dbReference type="Pfam" id="PF13714">
    <property type="entry name" value="PEP_mutase"/>
    <property type="match status" value="1"/>
</dbReference>
<dbReference type="KEGG" id="amim:MIM_c04360"/>
<protein>
    <submittedName>
        <fullName evidence="1">Putative bifunctional carboxyvinyl-carboxyphosphonate phosphorylmutase/isocitrate lyase</fullName>
    </submittedName>
</protein>
<dbReference type="HOGENOM" id="CLU_027389_3_2_4"/>
<dbReference type="InterPro" id="IPR039556">
    <property type="entry name" value="ICL/PEPM"/>
</dbReference>
<organism evidence="1 2">
    <name type="scientific">Advenella mimigardefordensis (strain DSM 17166 / LMG 22922 / DPN7)</name>
    <dbReference type="NCBI Taxonomy" id="1247726"/>
    <lineage>
        <taxon>Bacteria</taxon>
        <taxon>Pseudomonadati</taxon>
        <taxon>Pseudomonadota</taxon>
        <taxon>Betaproteobacteria</taxon>
        <taxon>Burkholderiales</taxon>
        <taxon>Alcaligenaceae</taxon>
    </lineage>
</organism>
<dbReference type="InterPro" id="IPR015813">
    <property type="entry name" value="Pyrv/PenolPyrv_kinase-like_dom"/>
</dbReference>
<dbReference type="PANTHER" id="PTHR42905:SF2">
    <property type="entry name" value="PHOSPHOENOLPYRUVATE CARBOXYLASE FAMILY PROTEIN"/>
    <property type="match status" value="1"/>
</dbReference>
<dbReference type="CDD" id="cd00377">
    <property type="entry name" value="ICL_PEPM"/>
    <property type="match status" value="1"/>
</dbReference>
<dbReference type="SUPFAM" id="SSF51621">
    <property type="entry name" value="Phosphoenolpyruvate/pyruvate domain"/>
    <property type="match status" value="1"/>
</dbReference>
<dbReference type="EMBL" id="CP003915">
    <property type="protein sequence ID" value="AHG62538.1"/>
    <property type="molecule type" value="Genomic_DNA"/>
</dbReference>
<dbReference type="Gene3D" id="3.20.20.60">
    <property type="entry name" value="Phosphoenolpyruvate-binding domains"/>
    <property type="match status" value="1"/>
</dbReference>
<dbReference type="eggNOG" id="COG2513">
    <property type="taxonomic scope" value="Bacteria"/>
</dbReference>
<evidence type="ECO:0000313" key="1">
    <source>
        <dbReference type="EMBL" id="AHG62538.1"/>
    </source>
</evidence>
<dbReference type="InterPro" id="IPR040442">
    <property type="entry name" value="Pyrv_kinase-like_dom_sf"/>
</dbReference>
<accession>W0PBV7</accession>
<keyword evidence="1" id="KW-0456">Lyase</keyword>
<evidence type="ECO:0000313" key="2">
    <source>
        <dbReference type="Proteomes" id="UP000019095"/>
    </source>
</evidence>
<dbReference type="GO" id="GO:0016829">
    <property type="term" value="F:lyase activity"/>
    <property type="evidence" value="ECO:0007669"/>
    <property type="project" value="UniProtKB-KW"/>
</dbReference>
<dbReference type="STRING" id="1247726.MIM_c04360"/>
<dbReference type="Proteomes" id="UP000019095">
    <property type="component" value="Chromosome"/>
</dbReference>
<reference evidence="1 2" key="1">
    <citation type="journal article" date="2014" name="Microbiology">
        <title>Unravelling the complete genome sequence of Advenella mimigardefordensis strain DPN7T and novel insights in the catabolism of the xenobiotic polythioester precursor 3,3'-dithiodipropionate.</title>
        <authorList>
            <person name="Wubbeler J.H."/>
            <person name="Hiessl S."/>
            <person name="Schuldes J."/>
            <person name="Thurmer A."/>
            <person name="Daniel R."/>
            <person name="Steinbuchel A."/>
        </authorList>
    </citation>
    <scope>NUCLEOTIDE SEQUENCE [LARGE SCALE GENOMIC DNA]</scope>
    <source>
        <strain evidence="2">DSM 17166 / LMG 22922 / DPN7</strain>
    </source>
</reference>
<keyword evidence="2" id="KW-1185">Reference proteome</keyword>
<name>W0PBV7_ADVMD</name>
<dbReference type="PATRIC" id="fig|1247726.3.peg.478"/>
<dbReference type="AlphaFoldDB" id="W0PBV7"/>
<proteinExistence type="predicted"/>
<sequence>MEANLNPAHSLRQLLAKPGTLIAPGAYDAIGVRLIEQAGFLAAYMTGAGTSLARGYPDLGLLTMGEMVENAAAMARSSQIPLIADADTGFGNELNVTRCVREYETRGVAAIHLEDQIMPKRCGHTDGKDVVSREEFISKIRAAVAARQNPAFVLIARTDARAVVGFDEAIWRANAALAAGADIAFVEAPQTAKEVADVPKYVRGPCLLNIVPGGRTPIDSLRDTEKAGYKLAILPGFMLMANIDAGDQALATLKSTMMSPAAKGSVTDVFRRFGLDQWNALATRLTASDDDSR</sequence>